<comment type="caution">
    <text evidence="5">The sequence shown here is derived from an EMBL/GenBank/DDBJ whole genome shotgun (WGS) entry which is preliminary data.</text>
</comment>
<dbReference type="RefSeq" id="WP_169412084.1">
    <property type="nucleotide sequence ID" value="NZ_JAAXKZ010000023.1"/>
</dbReference>
<protein>
    <submittedName>
        <fullName evidence="5">UbiD family decarboxylase</fullName>
    </submittedName>
</protein>
<evidence type="ECO:0000259" key="4">
    <source>
        <dbReference type="Pfam" id="PF20696"/>
    </source>
</evidence>
<dbReference type="SUPFAM" id="SSF50475">
    <property type="entry name" value="FMN-binding split barrel"/>
    <property type="match status" value="1"/>
</dbReference>
<name>A0A848DGN4_9PSEU</name>
<evidence type="ECO:0000313" key="5">
    <source>
        <dbReference type="EMBL" id="NMH91715.1"/>
    </source>
</evidence>
<dbReference type="Pfam" id="PF20696">
    <property type="entry name" value="UbiD_C"/>
    <property type="match status" value="1"/>
</dbReference>
<dbReference type="InterPro" id="IPR049381">
    <property type="entry name" value="UbiD-like_C"/>
</dbReference>
<organism evidence="5 6">
    <name type="scientific">Pseudonocardia bannensis</name>
    <dbReference type="NCBI Taxonomy" id="630973"/>
    <lineage>
        <taxon>Bacteria</taxon>
        <taxon>Bacillati</taxon>
        <taxon>Actinomycetota</taxon>
        <taxon>Actinomycetes</taxon>
        <taxon>Pseudonocardiales</taxon>
        <taxon>Pseudonocardiaceae</taxon>
        <taxon>Pseudonocardia</taxon>
    </lineage>
</organism>
<feature type="domain" description="3-octaprenyl-4-hydroxybenzoate carboxy-lyase-like Rift-related" evidence="2">
    <location>
        <begin position="97"/>
        <end position="294"/>
    </location>
</feature>
<comment type="similarity">
    <text evidence="1">Belongs to the UbiD family.</text>
</comment>
<sequence length="453" mass="48078">MTAGASDLRTWLDLLDGRGELARLKHPIDPDQDVAAVLERADGRRAVRFDDVAGAEFPLVGNTVVSREQLGLALGCGPHEVADRFAAALDAPRPCRQVDRDAAPVLANRLTGERLLSALPLTRQHEHDGGMYLTSALLAVRDPASGTMNLSINRLLAAGERELRALLLPGRLRRIFTEAEAAGRDLDVALVVGVHPTLVLASQSPADRELDDLEVASALAAEPLDLVAAPTVDALVPAGAEFVLEGRFRAGRREAEGPFGEYPRTYGPGGPAPVIDLIDAWHRGDAVFQTILSGGREHFYAGGLPREAMCLRALRRAGLDVAGLRLPESGSCRLAAVVALRNPAPGAATTAMLTLFLTAATIKQVTVVDDDVDVLDDEQIGWAVATRVQADRDLLVVPGAKGSSLDPSATGALTAKLGVDATVPADDREKYRQMRVSPADPERVRAHLAELGL</sequence>
<feature type="domain" description="3-octaprenyl-4-hydroxybenzoate carboxy-lyase-like N-terminal" evidence="3">
    <location>
        <begin position="12"/>
        <end position="88"/>
    </location>
</feature>
<dbReference type="InterPro" id="IPR002830">
    <property type="entry name" value="UbiD"/>
</dbReference>
<dbReference type="Pfam" id="PF01977">
    <property type="entry name" value="UbiD"/>
    <property type="match status" value="1"/>
</dbReference>
<dbReference type="GO" id="GO:0005737">
    <property type="term" value="C:cytoplasm"/>
    <property type="evidence" value="ECO:0007669"/>
    <property type="project" value="TreeGrafter"/>
</dbReference>
<dbReference type="GO" id="GO:0016831">
    <property type="term" value="F:carboxy-lyase activity"/>
    <property type="evidence" value="ECO:0007669"/>
    <property type="project" value="InterPro"/>
</dbReference>
<dbReference type="AlphaFoldDB" id="A0A848DGN4"/>
<evidence type="ECO:0000256" key="1">
    <source>
        <dbReference type="ARBA" id="ARBA00010021"/>
    </source>
</evidence>
<dbReference type="InterPro" id="IPR049383">
    <property type="entry name" value="UbiD-like_N"/>
</dbReference>
<proteinExistence type="inferred from homology"/>
<evidence type="ECO:0000259" key="2">
    <source>
        <dbReference type="Pfam" id="PF01977"/>
    </source>
</evidence>
<accession>A0A848DGN4</accession>
<dbReference type="PANTHER" id="PTHR30108">
    <property type="entry name" value="3-OCTAPRENYL-4-HYDROXYBENZOATE CARBOXY-LYASE-RELATED"/>
    <property type="match status" value="1"/>
</dbReference>
<dbReference type="Gene3D" id="3.40.1670.10">
    <property type="entry name" value="UbiD C-terminal domain-like"/>
    <property type="match status" value="1"/>
</dbReference>
<evidence type="ECO:0000259" key="3">
    <source>
        <dbReference type="Pfam" id="PF20695"/>
    </source>
</evidence>
<evidence type="ECO:0000313" key="6">
    <source>
        <dbReference type="Proteomes" id="UP000586918"/>
    </source>
</evidence>
<dbReference type="PANTHER" id="PTHR30108:SF21">
    <property type="entry name" value="4-HYDROXYBENZOATE DECARBOXYLASE"/>
    <property type="match status" value="1"/>
</dbReference>
<reference evidence="5 6" key="1">
    <citation type="submission" date="2020-04" db="EMBL/GenBank/DDBJ databases">
        <authorList>
            <person name="Klaysubun C."/>
            <person name="Duangmal K."/>
            <person name="Lipun K."/>
        </authorList>
    </citation>
    <scope>NUCLEOTIDE SEQUENCE [LARGE SCALE GENOMIC DNA]</scope>
    <source>
        <strain evidence="5 6">DSM 45300</strain>
    </source>
</reference>
<dbReference type="Proteomes" id="UP000586918">
    <property type="component" value="Unassembled WGS sequence"/>
</dbReference>
<dbReference type="EMBL" id="JAAXKZ010000023">
    <property type="protein sequence ID" value="NMH91715.1"/>
    <property type="molecule type" value="Genomic_DNA"/>
</dbReference>
<keyword evidence="6" id="KW-1185">Reference proteome</keyword>
<gene>
    <name evidence="5" type="ORF">HF519_09000</name>
</gene>
<dbReference type="Pfam" id="PF20695">
    <property type="entry name" value="UbiD_N"/>
    <property type="match status" value="1"/>
</dbReference>
<dbReference type="SUPFAM" id="SSF143968">
    <property type="entry name" value="UbiD C-terminal domain-like"/>
    <property type="match status" value="1"/>
</dbReference>
<feature type="domain" description="3-octaprenyl-4-hydroxybenzoate carboxy-lyase-like C-terminal" evidence="4">
    <location>
        <begin position="300"/>
        <end position="421"/>
    </location>
</feature>
<dbReference type="NCBIfam" id="TIGR00148">
    <property type="entry name" value="UbiD family decarboxylase"/>
    <property type="match status" value="1"/>
</dbReference>
<dbReference type="InterPro" id="IPR048304">
    <property type="entry name" value="UbiD_Rift_dom"/>
</dbReference>